<reference evidence="1" key="1">
    <citation type="submission" date="2023-03" db="EMBL/GenBank/DDBJ databases">
        <authorList>
            <person name="Julca I."/>
        </authorList>
    </citation>
    <scope>NUCLEOTIDE SEQUENCE</scope>
</reference>
<keyword evidence="2" id="KW-1185">Reference proteome</keyword>
<evidence type="ECO:0000313" key="1">
    <source>
        <dbReference type="EMBL" id="CAI9094545.1"/>
    </source>
</evidence>
<dbReference type="Proteomes" id="UP001161247">
    <property type="component" value="Chromosome 2"/>
</dbReference>
<protein>
    <submittedName>
        <fullName evidence="1">OLC1v1030305C1</fullName>
    </submittedName>
</protein>
<dbReference type="EMBL" id="OX459119">
    <property type="protein sequence ID" value="CAI9094545.1"/>
    <property type="molecule type" value="Genomic_DNA"/>
</dbReference>
<proteinExistence type="predicted"/>
<dbReference type="AlphaFoldDB" id="A0AAV1CHQ3"/>
<accession>A0AAV1CHQ3</accession>
<name>A0AAV1CHQ3_OLDCO</name>
<sequence length="99" mass="11038">MGKDICDWEIFVSNCSGYPMVTTFVPRHKCKFRHKNKSVTYGLAGHNQRKCPFIDPIEGVVDLGSNEDDLSDVVQLNVKTVAPENSKSIMMPLLPVSVL</sequence>
<evidence type="ECO:0000313" key="2">
    <source>
        <dbReference type="Proteomes" id="UP001161247"/>
    </source>
</evidence>
<gene>
    <name evidence="1" type="ORF">OLC1_LOCUS5686</name>
</gene>
<organism evidence="1 2">
    <name type="scientific">Oldenlandia corymbosa var. corymbosa</name>
    <dbReference type="NCBI Taxonomy" id="529605"/>
    <lineage>
        <taxon>Eukaryota</taxon>
        <taxon>Viridiplantae</taxon>
        <taxon>Streptophyta</taxon>
        <taxon>Embryophyta</taxon>
        <taxon>Tracheophyta</taxon>
        <taxon>Spermatophyta</taxon>
        <taxon>Magnoliopsida</taxon>
        <taxon>eudicotyledons</taxon>
        <taxon>Gunneridae</taxon>
        <taxon>Pentapetalae</taxon>
        <taxon>asterids</taxon>
        <taxon>lamiids</taxon>
        <taxon>Gentianales</taxon>
        <taxon>Rubiaceae</taxon>
        <taxon>Rubioideae</taxon>
        <taxon>Spermacoceae</taxon>
        <taxon>Hedyotis-Oldenlandia complex</taxon>
        <taxon>Oldenlandia</taxon>
    </lineage>
</organism>